<dbReference type="InParanoid" id="W2S5D8"/>
<reference evidence="3 4" key="1">
    <citation type="submission" date="2013-03" db="EMBL/GenBank/DDBJ databases">
        <title>The Genome Sequence of Phialophora europaea CBS 101466.</title>
        <authorList>
            <consortium name="The Broad Institute Genomics Platform"/>
            <person name="Cuomo C."/>
            <person name="de Hoog S."/>
            <person name="Gorbushina A."/>
            <person name="Walker B."/>
            <person name="Young S.K."/>
            <person name="Zeng Q."/>
            <person name="Gargeya S."/>
            <person name="Fitzgerald M."/>
            <person name="Haas B."/>
            <person name="Abouelleil A."/>
            <person name="Allen A.W."/>
            <person name="Alvarado L."/>
            <person name="Arachchi H.M."/>
            <person name="Berlin A.M."/>
            <person name="Chapman S.B."/>
            <person name="Gainer-Dewar J."/>
            <person name="Goldberg J."/>
            <person name="Griggs A."/>
            <person name="Gujja S."/>
            <person name="Hansen M."/>
            <person name="Howarth C."/>
            <person name="Imamovic A."/>
            <person name="Ireland A."/>
            <person name="Larimer J."/>
            <person name="McCowan C."/>
            <person name="Murphy C."/>
            <person name="Pearson M."/>
            <person name="Poon T.W."/>
            <person name="Priest M."/>
            <person name="Roberts A."/>
            <person name="Saif S."/>
            <person name="Shea T."/>
            <person name="Sisk P."/>
            <person name="Sykes S."/>
            <person name="Wortman J."/>
            <person name="Nusbaum C."/>
            <person name="Birren B."/>
        </authorList>
    </citation>
    <scope>NUCLEOTIDE SEQUENCE [LARGE SCALE GENOMIC DNA]</scope>
    <source>
        <strain evidence="3 4">CBS 101466</strain>
    </source>
</reference>
<dbReference type="AlphaFoldDB" id="W2S5D8"/>
<dbReference type="CDD" id="cd02440">
    <property type="entry name" value="AdoMet_MTases"/>
    <property type="match status" value="1"/>
</dbReference>
<keyword evidence="4" id="KW-1185">Reference proteome</keyword>
<dbReference type="GO" id="GO:0008757">
    <property type="term" value="F:S-adenosylmethionine-dependent methyltransferase activity"/>
    <property type="evidence" value="ECO:0007669"/>
    <property type="project" value="InterPro"/>
</dbReference>
<accession>W2S5D8</accession>
<gene>
    <name evidence="3" type="ORF">HMPREF1541_11037</name>
</gene>
<keyword evidence="1" id="KW-0808">Transferase</keyword>
<feature type="domain" description="Methyltransferase" evidence="2">
    <location>
        <begin position="80"/>
        <end position="180"/>
    </location>
</feature>
<proteinExistence type="predicted"/>
<dbReference type="GeneID" id="19978376"/>
<dbReference type="SUPFAM" id="SSF53335">
    <property type="entry name" value="S-adenosyl-L-methionine-dependent methyltransferases"/>
    <property type="match status" value="1"/>
</dbReference>
<dbReference type="InterPro" id="IPR029063">
    <property type="entry name" value="SAM-dependent_MTases_sf"/>
</dbReference>
<dbReference type="VEuPathDB" id="FungiDB:HMPREF1541_11037"/>
<dbReference type="Pfam" id="PF13649">
    <property type="entry name" value="Methyltransf_25"/>
    <property type="match status" value="1"/>
</dbReference>
<dbReference type="PANTHER" id="PTHR43861">
    <property type="entry name" value="TRANS-ACONITATE 2-METHYLTRANSFERASE-RELATED"/>
    <property type="match status" value="1"/>
</dbReference>
<dbReference type="EMBL" id="KB822717">
    <property type="protein sequence ID" value="ETN43906.1"/>
    <property type="molecule type" value="Genomic_DNA"/>
</dbReference>
<sequence>MANINPTASKYADLPYDNPPAVRYLPTTAAYDLWAAHYDHDANFLQALDSLAMKTLFPRLIAHVAKQPDGSPRPTPWKLVDLGCGTGRNTIALLDVPDAEVVAVDASPKMLEVAKGRVGEATKASGRTGEVRFGIVDLLENTEPPHMVQNADALVSTLVLEHIPCETFFRQAAQMLKPGGWLLMTNMHSEMGGISQAGFVDPETGEKIRPKSYAHTPAEVLAAAESVGLVVEGQLEERAVDESLVEALGPRSRKWVGIKCWYGGLFRKVG</sequence>
<evidence type="ECO:0000259" key="2">
    <source>
        <dbReference type="Pfam" id="PF13649"/>
    </source>
</evidence>
<dbReference type="InterPro" id="IPR041698">
    <property type="entry name" value="Methyltransf_25"/>
</dbReference>
<dbReference type="STRING" id="1220924.W2S5D8"/>
<evidence type="ECO:0000313" key="3">
    <source>
        <dbReference type="EMBL" id="ETN43906.1"/>
    </source>
</evidence>
<dbReference type="OrthoDB" id="66144at2759"/>
<evidence type="ECO:0000313" key="4">
    <source>
        <dbReference type="Proteomes" id="UP000030752"/>
    </source>
</evidence>
<dbReference type="eggNOG" id="ENOG502S3GB">
    <property type="taxonomic scope" value="Eukaryota"/>
</dbReference>
<organism evidence="3 4">
    <name type="scientific">Cyphellophora europaea (strain CBS 101466)</name>
    <name type="common">Phialophora europaea</name>
    <dbReference type="NCBI Taxonomy" id="1220924"/>
    <lineage>
        <taxon>Eukaryota</taxon>
        <taxon>Fungi</taxon>
        <taxon>Dikarya</taxon>
        <taxon>Ascomycota</taxon>
        <taxon>Pezizomycotina</taxon>
        <taxon>Eurotiomycetes</taxon>
        <taxon>Chaetothyriomycetidae</taxon>
        <taxon>Chaetothyriales</taxon>
        <taxon>Cyphellophoraceae</taxon>
        <taxon>Cyphellophora</taxon>
    </lineage>
</organism>
<protein>
    <recommendedName>
        <fullName evidence="2">Methyltransferase domain-containing protein</fullName>
    </recommendedName>
</protein>
<dbReference type="HOGENOM" id="CLU_072385_0_0_1"/>
<evidence type="ECO:0000256" key="1">
    <source>
        <dbReference type="ARBA" id="ARBA00022679"/>
    </source>
</evidence>
<name>W2S5D8_CYPE1</name>
<dbReference type="Proteomes" id="UP000030752">
    <property type="component" value="Unassembled WGS sequence"/>
</dbReference>
<dbReference type="Gene3D" id="3.40.50.150">
    <property type="entry name" value="Vaccinia Virus protein VP39"/>
    <property type="match status" value="1"/>
</dbReference>
<dbReference type="RefSeq" id="XP_008713928.1">
    <property type="nucleotide sequence ID" value="XM_008715706.1"/>
</dbReference>